<reference evidence="2 3" key="1">
    <citation type="submission" date="2022-06" db="EMBL/GenBank/DDBJ databases">
        <title>Paraconexibacter antarcticus.</title>
        <authorList>
            <person name="Kim C.S."/>
        </authorList>
    </citation>
    <scope>NUCLEOTIDE SEQUENCE [LARGE SCALE GENOMIC DNA]</scope>
    <source>
        <strain evidence="2 3">02-257</strain>
    </source>
</reference>
<organism evidence="2 3">
    <name type="scientific">Paraconexibacter antarcticus</name>
    <dbReference type="NCBI Taxonomy" id="2949664"/>
    <lineage>
        <taxon>Bacteria</taxon>
        <taxon>Bacillati</taxon>
        <taxon>Actinomycetota</taxon>
        <taxon>Thermoleophilia</taxon>
        <taxon>Solirubrobacterales</taxon>
        <taxon>Paraconexibacteraceae</taxon>
        <taxon>Paraconexibacter</taxon>
    </lineage>
</organism>
<feature type="transmembrane region" description="Helical" evidence="1">
    <location>
        <begin position="29"/>
        <end position="47"/>
    </location>
</feature>
<evidence type="ECO:0000313" key="2">
    <source>
        <dbReference type="EMBL" id="UTI63035.1"/>
    </source>
</evidence>
<protein>
    <recommendedName>
        <fullName evidence="4">Lmo0937 family membrane protein</fullName>
    </recommendedName>
</protein>
<proteinExistence type="predicted"/>
<gene>
    <name evidence="2" type="ORF">NBH00_16915</name>
</gene>
<keyword evidence="1" id="KW-0812">Transmembrane</keyword>
<evidence type="ECO:0008006" key="4">
    <source>
        <dbReference type="Google" id="ProtNLM"/>
    </source>
</evidence>
<dbReference type="Proteomes" id="UP001056035">
    <property type="component" value="Chromosome"/>
</dbReference>
<dbReference type="RefSeq" id="WP_254569770.1">
    <property type="nucleotide sequence ID" value="NZ_CP098502.1"/>
</dbReference>
<evidence type="ECO:0000313" key="3">
    <source>
        <dbReference type="Proteomes" id="UP001056035"/>
    </source>
</evidence>
<keyword evidence="3" id="KW-1185">Reference proteome</keyword>
<keyword evidence="1" id="KW-1133">Transmembrane helix</keyword>
<name>A0ABY5DM72_9ACTN</name>
<sequence length="55" mass="5810">MSLIVATTVALMLWIVLWAIGFGRSGDAFIVTVIPIVLITVVVRTALRKSGGDAP</sequence>
<keyword evidence="1" id="KW-0472">Membrane</keyword>
<dbReference type="EMBL" id="CP098502">
    <property type="protein sequence ID" value="UTI63035.1"/>
    <property type="molecule type" value="Genomic_DNA"/>
</dbReference>
<accession>A0ABY5DM72</accession>
<evidence type="ECO:0000256" key="1">
    <source>
        <dbReference type="SAM" id="Phobius"/>
    </source>
</evidence>